<proteinExistence type="predicted"/>
<dbReference type="RefSeq" id="WP_191688390.1">
    <property type="nucleotide sequence ID" value="NZ_JACSQY010000001.1"/>
</dbReference>
<accession>A0ABR8PGE2</accession>
<dbReference type="SUPFAM" id="SSF51695">
    <property type="entry name" value="PLC-like phosphodiesterases"/>
    <property type="match status" value="1"/>
</dbReference>
<reference evidence="1 2" key="1">
    <citation type="submission" date="2020-08" db="EMBL/GenBank/DDBJ databases">
        <title>A Genomic Blueprint of the Chicken Gut Microbiome.</title>
        <authorList>
            <person name="Gilroy R."/>
            <person name="Ravi A."/>
            <person name="Getino M."/>
            <person name="Pursley I."/>
            <person name="Horton D.L."/>
            <person name="Alikhan N.-F."/>
            <person name="Baker D."/>
            <person name="Gharbi K."/>
            <person name="Hall N."/>
            <person name="Watson M."/>
            <person name="Adriaenssens E.M."/>
            <person name="Foster-Nyarko E."/>
            <person name="Jarju S."/>
            <person name="Secka A."/>
            <person name="Antonio M."/>
            <person name="Oren A."/>
            <person name="Chaudhuri R."/>
            <person name="La Ragione R.M."/>
            <person name="Hildebrand F."/>
            <person name="Pallen M.J."/>
        </authorList>
    </citation>
    <scope>NUCLEOTIDE SEQUENCE [LARGE SCALE GENOMIC DNA]</scope>
    <source>
        <strain evidence="1 2">Sa3CUA8</strain>
    </source>
</reference>
<sequence length="259" mass="28369">MGRKTKVALSFGAAGAAAWVASKAIIRPNARPGKKALHFEGPVVIQHLTDIPNSEQQADEAASLGVHGFAVDVKLTADEEIVIVSDEHAESSLCLLKDMLALYPHLLFIIRIADSPDTYEGSLMPSKLWKLLEECVAQQQVAVISQYDEQVDRFNLYTQHTAASGAGVTELKQAYAAFTSRFGHLYQPRSDLFVLGDKIGPFQPASEGFVQFLNKLNIRVYVENYETDDVIKLAQAGISGFITESPKSTMAQLDTLLEN</sequence>
<dbReference type="InterPro" id="IPR017946">
    <property type="entry name" value="PLC-like_Pdiesterase_TIM-brl"/>
</dbReference>
<dbReference type="EMBL" id="JACSQY010000001">
    <property type="protein sequence ID" value="MBD7907236.1"/>
    <property type="molecule type" value="Genomic_DNA"/>
</dbReference>
<evidence type="ECO:0000313" key="2">
    <source>
        <dbReference type="Proteomes" id="UP000659496"/>
    </source>
</evidence>
<keyword evidence="2" id="KW-1185">Reference proteome</keyword>
<organism evidence="1 2">
    <name type="scientific">Sporosarcina gallistercoris</name>
    <dbReference type="NCBI Taxonomy" id="2762245"/>
    <lineage>
        <taxon>Bacteria</taxon>
        <taxon>Bacillati</taxon>
        <taxon>Bacillota</taxon>
        <taxon>Bacilli</taxon>
        <taxon>Bacillales</taxon>
        <taxon>Caryophanaceae</taxon>
        <taxon>Sporosarcina</taxon>
    </lineage>
</organism>
<name>A0ABR8PGE2_9BACL</name>
<comment type="caution">
    <text evidence="1">The sequence shown here is derived from an EMBL/GenBank/DDBJ whole genome shotgun (WGS) entry which is preliminary data.</text>
</comment>
<dbReference type="Proteomes" id="UP000659496">
    <property type="component" value="Unassembled WGS sequence"/>
</dbReference>
<gene>
    <name evidence="1" type="ORF">H9659_02650</name>
</gene>
<evidence type="ECO:0000313" key="1">
    <source>
        <dbReference type="EMBL" id="MBD7907236.1"/>
    </source>
</evidence>
<protein>
    <submittedName>
        <fullName evidence="1">Glycerophosphodiester phosphodiesterase</fullName>
    </submittedName>
</protein>
<dbReference type="Gene3D" id="3.20.20.190">
    <property type="entry name" value="Phosphatidylinositol (PI) phosphodiesterase"/>
    <property type="match status" value="1"/>
</dbReference>